<dbReference type="Pfam" id="PF18962">
    <property type="entry name" value="Por_Secre_tail"/>
    <property type="match status" value="1"/>
</dbReference>
<feature type="signal peptide" evidence="1">
    <location>
        <begin position="1"/>
        <end position="21"/>
    </location>
</feature>
<dbReference type="NCBIfam" id="TIGR04183">
    <property type="entry name" value="Por_Secre_tail"/>
    <property type="match status" value="1"/>
</dbReference>
<dbReference type="InterPro" id="IPR026444">
    <property type="entry name" value="Secre_tail"/>
</dbReference>
<dbReference type="RefSeq" id="WP_182803951.1">
    <property type="nucleotide sequence ID" value="NZ_CP060007.1"/>
</dbReference>
<name>A0A7G5XI45_9BACT</name>
<evidence type="ECO:0000313" key="3">
    <source>
        <dbReference type="EMBL" id="QNA45148.1"/>
    </source>
</evidence>
<gene>
    <name evidence="3" type="ORF">H4075_02820</name>
</gene>
<dbReference type="Proteomes" id="UP000515344">
    <property type="component" value="Chromosome"/>
</dbReference>
<feature type="chain" id="PRO_5028926319" evidence="1">
    <location>
        <begin position="22"/>
        <end position="924"/>
    </location>
</feature>
<keyword evidence="1" id="KW-0732">Signal</keyword>
<keyword evidence="4" id="KW-1185">Reference proteome</keyword>
<evidence type="ECO:0000259" key="2">
    <source>
        <dbReference type="Pfam" id="PF18962"/>
    </source>
</evidence>
<protein>
    <submittedName>
        <fullName evidence="3">T9SS type A sorting domain-containing protein</fullName>
    </submittedName>
</protein>
<feature type="domain" description="Secretion system C-terminal sorting" evidence="2">
    <location>
        <begin position="852"/>
        <end position="921"/>
    </location>
</feature>
<sequence>MTQPTLSLTLVSCFIYLSTHAQVTGDFQSRNASGNWSDFNSWNVYNGTSWAAATPGQLPTSATAVFIQNAHTIIVDNTVSVCNDLNVSSGGNTGRLGFTAAGVLNVKGTITLNNSASNYFSPWAAGGKLIISGSGNQAMIGFTVWTILEDVEINKPSGTVTMAGSNVSVSGVLTLTVGTLNIGAGGSLTLNGASLVRTAGFLTGTNTSDLIVTGTTGGTVAIPQSGNISLRNVTINGTRKVVMNGTNDLNLSGAFTIGSTAIFDNGGESQLLQNTGGSVVIDGKFVTKDVEGFTGTNAAIPGITPVLNPGCTIEYALLGNQIFNARSDYKNITFSGSGSKFLSSSCSPAGTVYITENAVLETLNFTFGDLTTNLSMDGGRFRLAGTGTKPDIRGAYNLTGGVIEFFGGTPSTNQTIRGSSSIFYHSIEINSPYVANSNANINLNAGGTFTIKGGAAFTINDESITGQTGTQTVIVESGATFVCGDAHGFSGGAGITSTSIRADVENIILSSGSTIEYSRASAQVFSARNDYQNVIISGGGEKTLNGPSTIYGTLTLTNGLVSTSSANLLTLEAAATCPAGGNALSFVNGPLKKIGSSAFVFPVGKPEVAGPTGGGFRLIGISAPAQISDAFTAEFIVGSATALGPISAAMKSAGLTRVSRCEYWKLVRTNGNSIVNVTLSWNTRSNCNVSYVSSLPDLAIAHFNETANEWDAFGADAFTGNTTEGTVTWNNVSAFSPFSPASTDFLENLLPLDVSGFSARTRKMDVAIDWMVINNDEQEEFILERSNDGAHFETLKIVPAKIILFTAAYTEEDKQPLNGWNYYRLRAFDKLGKEKVSHTIKVWFGREQQIRISPNPASEKIITSFAEPSSISQIELVNISGRVLQHIQTIHFNNIIDISHLQAGIYYLRISGKNGLSTKSFIKQ</sequence>
<dbReference type="AlphaFoldDB" id="A0A7G5XI45"/>
<evidence type="ECO:0000313" key="4">
    <source>
        <dbReference type="Proteomes" id="UP000515344"/>
    </source>
</evidence>
<organism evidence="3 4">
    <name type="scientific">Lacibacter sediminis</name>
    <dbReference type="NCBI Taxonomy" id="2760713"/>
    <lineage>
        <taxon>Bacteria</taxon>
        <taxon>Pseudomonadati</taxon>
        <taxon>Bacteroidota</taxon>
        <taxon>Chitinophagia</taxon>
        <taxon>Chitinophagales</taxon>
        <taxon>Chitinophagaceae</taxon>
        <taxon>Lacibacter</taxon>
    </lineage>
</organism>
<proteinExistence type="predicted"/>
<accession>A0A7G5XI45</accession>
<dbReference type="EMBL" id="CP060007">
    <property type="protein sequence ID" value="QNA45148.1"/>
    <property type="molecule type" value="Genomic_DNA"/>
</dbReference>
<dbReference type="KEGG" id="lacs:H4075_02820"/>
<evidence type="ECO:0000256" key="1">
    <source>
        <dbReference type="SAM" id="SignalP"/>
    </source>
</evidence>
<reference evidence="4" key="1">
    <citation type="submission" date="2020-08" db="EMBL/GenBank/DDBJ databases">
        <title>Lacibacter sp. S13-6-6 genome sequencing.</title>
        <authorList>
            <person name="Jin L."/>
        </authorList>
    </citation>
    <scope>NUCLEOTIDE SEQUENCE [LARGE SCALE GENOMIC DNA]</scope>
    <source>
        <strain evidence="4">S13-6-6</strain>
    </source>
</reference>